<reference evidence="4" key="1">
    <citation type="submission" date="2025-08" db="UniProtKB">
        <authorList>
            <consortium name="Ensembl"/>
        </authorList>
    </citation>
    <scope>IDENTIFICATION</scope>
</reference>
<protein>
    <recommendedName>
        <fullName evidence="3">MHC class II beta chain N-terminal domain-containing protein</fullName>
    </recommendedName>
</protein>
<dbReference type="InParanoid" id="A0A3Q1FC90"/>
<feature type="domain" description="MHC class II beta chain N-terminal" evidence="3">
    <location>
        <begin position="28"/>
        <end position="103"/>
    </location>
</feature>
<proteinExistence type="predicted"/>
<dbReference type="STRING" id="80966.ENSAPOP00000015476"/>
<feature type="chain" id="PRO_5018731498" description="MHC class II beta chain N-terminal domain-containing protein" evidence="2">
    <location>
        <begin position="22"/>
        <end position="167"/>
    </location>
</feature>
<keyword evidence="2" id="KW-0732">Signal</keyword>
<dbReference type="Pfam" id="PF00969">
    <property type="entry name" value="MHC_II_beta"/>
    <property type="match status" value="1"/>
</dbReference>
<reference evidence="4" key="2">
    <citation type="submission" date="2025-09" db="UniProtKB">
        <authorList>
            <consortium name="Ensembl"/>
        </authorList>
    </citation>
    <scope>IDENTIFICATION</scope>
</reference>
<dbReference type="Gene3D" id="3.10.320.10">
    <property type="entry name" value="Class II Histocompatibility Antigen, M Beta Chain, Chain B, domain 1"/>
    <property type="match status" value="1"/>
</dbReference>
<dbReference type="Proteomes" id="UP000257200">
    <property type="component" value="Unplaced"/>
</dbReference>
<evidence type="ECO:0000313" key="5">
    <source>
        <dbReference type="Proteomes" id="UP000257200"/>
    </source>
</evidence>
<feature type="signal peptide" evidence="2">
    <location>
        <begin position="1"/>
        <end position="21"/>
    </location>
</feature>
<evidence type="ECO:0000256" key="2">
    <source>
        <dbReference type="SAM" id="SignalP"/>
    </source>
</evidence>
<dbReference type="SUPFAM" id="SSF54452">
    <property type="entry name" value="MHC antigen-recognition domain"/>
    <property type="match status" value="1"/>
</dbReference>
<dbReference type="GeneTree" id="ENSGT00950000183127"/>
<evidence type="ECO:0000313" key="4">
    <source>
        <dbReference type="Ensembl" id="ENSAPOP00000015476.1"/>
    </source>
</evidence>
<organism evidence="4 5">
    <name type="scientific">Acanthochromis polyacanthus</name>
    <name type="common">spiny chromis</name>
    <dbReference type="NCBI Taxonomy" id="80966"/>
    <lineage>
        <taxon>Eukaryota</taxon>
        <taxon>Metazoa</taxon>
        <taxon>Chordata</taxon>
        <taxon>Craniata</taxon>
        <taxon>Vertebrata</taxon>
        <taxon>Euteleostomi</taxon>
        <taxon>Actinopterygii</taxon>
        <taxon>Neopterygii</taxon>
        <taxon>Teleostei</taxon>
        <taxon>Neoteleostei</taxon>
        <taxon>Acanthomorphata</taxon>
        <taxon>Ovalentaria</taxon>
        <taxon>Pomacentridae</taxon>
        <taxon>Acanthochromis</taxon>
    </lineage>
</organism>
<accession>A0A3Q1FC90</accession>
<dbReference type="Ensembl" id="ENSAPOT00000024184.1">
    <property type="protein sequence ID" value="ENSAPOP00000015476.1"/>
    <property type="gene ID" value="ENSAPOG00000018457.1"/>
</dbReference>
<evidence type="ECO:0000256" key="1">
    <source>
        <dbReference type="ARBA" id="ARBA00023180"/>
    </source>
</evidence>
<dbReference type="InterPro" id="IPR000353">
    <property type="entry name" value="MHC_II_b_N"/>
</dbReference>
<dbReference type="GO" id="GO:0006955">
    <property type="term" value="P:immune response"/>
    <property type="evidence" value="ECO:0007669"/>
    <property type="project" value="InterPro"/>
</dbReference>
<name>A0A3Q1FC90_9TELE</name>
<dbReference type="GO" id="GO:0019882">
    <property type="term" value="P:antigen processing and presentation"/>
    <property type="evidence" value="ECO:0007669"/>
    <property type="project" value="InterPro"/>
</dbReference>
<dbReference type="SMART" id="SM00921">
    <property type="entry name" value="MHC_II_beta"/>
    <property type="match status" value="1"/>
</dbReference>
<dbReference type="InterPro" id="IPR011162">
    <property type="entry name" value="MHC_I/II-like_Ag-recog"/>
</dbReference>
<sequence length="167" mass="19548">VYMTLFCKFLFNLFLFCPTDGFMHYSKTRCVFNSTELTDIEYIRSSYYNKLEYLRFSSSLGKFVGFTEFGVKNAEYFNNDPAVLSAERAQKEVYCLPNTEIWYRNVLSKSGECSWRHFHVPAHPRKLLCDKNKLDFDSHTAVVHLGEHGCTLGPNWVWSTSPSWNQH</sequence>
<evidence type="ECO:0000259" key="3">
    <source>
        <dbReference type="SMART" id="SM00921"/>
    </source>
</evidence>
<dbReference type="GO" id="GO:0042613">
    <property type="term" value="C:MHC class II protein complex"/>
    <property type="evidence" value="ECO:0007669"/>
    <property type="project" value="InterPro"/>
</dbReference>
<keyword evidence="5" id="KW-1185">Reference proteome</keyword>
<dbReference type="AlphaFoldDB" id="A0A3Q1FC90"/>
<dbReference type="InterPro" id="IPR014745">
    <property type="entry name" value="MHC_II_a/b_N"/>
</dbReference>
<keyword evidence="1" id="KW-0325">Glycoprotein</keyword>